<dbReference type="Ensembl" id="ENSORLT00020015378.1">
    <property type="protein sequence ID" value="ENSORLP00020000039.1"/>
    <property type="gene ID" value="ENSORLG00020022640.1"/>
</dbReference>
<feature type="domain" description="TNFR-Cys" evidence="9">
    <location>
        <begin position="120"/>
        <end position="156"/>
    </location>
</feature>
<feature type="domain" description="TNFR-Cys" evidence="9">
    <location>
        <begin position="78"/>
        <end position="119"/>
    </location>
</feature>
<dbReference type="Gene3D" id="2.10.50.10">
    <property type="entry name" value="Tumor Necrosis Factor Receptor, subunit A, domain 2"/>
    <property type="match status" value="3"/>
</dbReference>
<organism evidence="10 11">
    <name type="scientific">Oryzias latipes</name>
    <name type="common">Japanese rice fish</name>
    <name type="synonym">Japanese killifish</name>
    <dbReference type="NCBI Taxonomy" id="8090"/>
    <lineage>
        <taxon>Eukaryota</taxon>
        <taxon>Metazoa</taxon>
        <taxon>Chordata</taxon>
        <taxon>Craniata</taxon>
        <taxon>Vertebrata</taxon>
        <taxon>Euteleostomi</taxon>
        <taxon>Actinopterygii</taxon>
        <taxon>Neopterygii</taxon>
        <taxon>Teleostei</taxon>
        <taxon>Neoteleostei</taxon>
        <taxon>Acanthomorphata</taxon>
        <taxon>Ovalentaria</taxon>
        <taxon>Atherinomorphae</taxon>
        <taxon>Beloniformes</taxon>
        <taxon>Adrianichthyidae</taxon>
        <taxon>Oryziinae</taxon>
        <taxon>Oryzias</taxon>
    </lineage>
</organism>
<evidence type="ECO:0000256" key="4">
    <source>
        <dbReference type="ARBA" id="ARBA00022729"/>
    </source>
</evidence>
<feature type="disulfide bond" evidence="8">
    <location>
        <begin position="79"/>
        <end position="94"/>
    </location>
</feature>
<evidence type="ECO:0000256" key="5">
    <source>
        <dbReference type="ARBA" id="ARBA00022737"/>
    </source>
</evidence>
<dbReference type="GO" id="GO:0006915">
    <property type="term" value="P:apoptotic process"/>
    <property type="evidence" value="ECO:0007669"/>
    <property type="project" value="UniProtKB-KW"/>
</dbReference>
<keyword evidence="4" id="KW-0732">Signal</keyword>
<comment type="caution">
    <text evidence="8">Lacks conserved residue(s) required for the propagation of feature annotation.</text>
</comment>
<keyword evidence="7" id="KW-0325">Glycoprotein</keyword>
<keyword evidence="3" id="KW-0053">Apoptosis</keyword>
<reference evidence="10 11" key="2">
    <citation type="submission" date="2017-04" db="EMBL/GenBank/DDBJ databases">
        <title>CpG methylation of centromeres and impact of large insertions on vertebrate speciation.</title>
        <authorList>
            <person name="Ichikawa K."/>
            <person name="Yoshimura J."/>
            <person name="Morishita S."/>
        </authorList>
    </citation>
    <scope>NUCLEOTIDE SEQUENCE</scope>
    <source>
        <strain evidence="10 11">HNI</strain>
    </source>
</reference>
<dbReference type="PANTHER" id="PTHR23097:SF90">
    <property type="entry name" value="TUMOR NECROSIS FACTOR RECEPTOR SUPERFAMILY MEMBER 11B"/>
    <property type="match status" value="1"/>
</dbReference>
<feature type="disulfide bond" evidence="8">
    <location>
        <begin position="101"/>
        <end position="119"/>
    </location>
</feature>
<dbReference type="Proteomes" id="UP000265180">
    <property type="component" value="Chromosome 16"/>
</dbReference>
<reference evidence="10" key="4">
    <citation type="submission" date="2025-09" db="UniProtKB">
        <authorList>
            <consortium name="Ensembl"/>
        </authorList>
    </citation>
    <scope>IDENTIFICATION</scope>
    <source>
        <strain evidence="10">HNI</strain>
    </source>
</reference>
<accession>A0A3P9JUU2</accession>
<evidence type="ECO:0000256" key="1">
    <source>
        <dbReference type="ARBA" id="ARBA00004613"/>
    </source>
</evidence>
<evidence type="ECO:0000256" key="8">
    <source>
        <dbReference type="PROSITE-ProRule" id="PRU00206"/>
    </source>
</evidence>
<evidence type="ECO:0000256" key="3">
    <source>
        <dbReference type="ARBA" id="ARBA00022703"/>
    </source>
</evidence>
<evidence type="ECO:0000256" key="6">
    <source>
        <dbReference type="ARBA" id="ARBA00023157"/>
    </source>
</evidence>
<dbReference type="AlphaFoldDB" id="A0A3P9JUU2"/>
<comment type="subcellular location">
    <subcellularLocation>
        <location evidence="1">Secreted</location>
    </subcellularLocation>
</comment>
<evidence type="ECO:0000256" key="2">
    <source>
        <dbReference type="ARBA" id="ARBA00022525"/>
    </source>
</evidence>
<dbReference type="PANTHER" id="PTHR23097">
    <property type="entry name" value="TUMOR NECROSIS FACTOR RECEPTOR SUPERFAMILY MEMBER"/>
    <property type="match status" value="1"/>
</dbReference>
<dbReference type="Pfam" id="PF00020">
    <property type="entry name" value="TNFR_c6"/>
    <property type="match status" value="4"/>
</dbReference>
<reference evidence="10" key="3">
    <citation type="submission" date="2025-08" db="UniProtKB">
        <authorList>
            <consortium name="Ensembl"/>
        </authorList>
    </citation>
    <scope>IDENTIFICATION</scope>
    <source>
        <strain evidence="10">HNI</strain>
    </source>
</reference>
<evidence type="ECO:0000313" key="11">
    <source>
        <dbReference type="Proteomes" id="UP000265180"/>
    </source>
</evidence>
<protein>
    <recommendedName>
        <fullName evidence="9">TNFR-Cys domain-containing protein</fullName>
    </recommendedName>
</protein>
<keyword evidence="6 8" id="KW-1015">Disulfide bond</keyword>
<name>A0A3P9JUU2_ORYLA</name>
<dbReference type="InterPro" id="IPR034043">
    <property type="entry name" value="TNFRSF11B_N_teleost"/>
</dbReference>
<dbReference type="CDD" id="cd00185">
    <property type="entry name" value="TNFRSF"/>
    <property type="match status" value="1"/>
</dbReference>
<feature type="repeat" description="TNFR-Cys" evidence="8">
    <location>
        <begin position="120"/>
        <end position="156"/>
    </location>
</feature>
<dbReference type="GO" id="GO:0005576">
    <property type="term" value="C:extracellular region"/>
    <property type="evidence" value="ECO:0007669"/>
    <property type="project" value="UniProtKB-SubCell"/>
</dbReference>
<dbReference type="CDD" id="cd13412">
    <property type="entry name" value="TNFRSF11B_teleost"/>
    <property type="match status" value="1"/>
</dbReference>
<sequence>MYYKRIEITLHDRSGDTMTVLYLTALFLLPALHCEDDAAPTYKHRDPSTGKILTCKKCEPGKYMAAHCTATTGTKCLPCGAAHYTELWNYLPKCLYCNNICSRNQEVEIECSATKNRVCRCKQGYYMKDDFCIQHSECGPGHGVRTKGTSQQDTICKKCADGYFSPSSSALDMCVKHQECADGQLPLIPGSVYHDTLCGSCDDLANDDETLRKFLSAFLDVPRRHVRKMKRFVAKFVRKSGRRSGRSCYHQKVSPLKQIREWLANTPAKQLRQIPQKLRNSPFTSLAKKIDARLHTINLQSPNCSLIFP</sequence>
<feature type="disulfide bond" evidence="8">
    <location>
        <begin position="138"/>
        <end position="156"/>
    </location>
</feature>
<keyword evidence="2" id="KW-0964">Secreted</keyword>
<dbReference type="InterPro" id="IPR001368">
    <property type="entry name" value="TNFR/NGFR_Cys_rich_reg"/>
</dbReference>
<dbReference type="Pfam" id="PF21733">
    <property type="entry name" value="Death_3"/>
    <property type="match status" value="1"/>
</dbReference>
<dbReference type="InterPro" id="IPR048522">
    <property type="entry name" value="Death_3_fish"/>
</dbReference>
<evidence type="ECO:0000256" key="7">
    <source>
        <dbReference type="ARBA" id="ARBA00023180"/>
    </source>
</evidence>
<evidence type="ECO:0000313" key="10">
    <source>
        <dbReference type="Ensembl" id="ENSORLP00020000039.1"/>
    </source>
</evidence>
<dbReference type="InterPro" id="IPR052459">
    <property type="entry name" value="TNFRSF_decoy_receptor"/>
</dbReference>
<keyword evidence="5" id="KW-0677">Repeat</keyword>
<dbReference type="SUPFAM" id="SSF57586">
    <property type="entry name" value="TNF receptor-like"/>
    <property type="match status" value="2"/>
</dbReference>
<proteinExistence type="predicted"/>
<feature type="repeat" description="TNFR-Cys" evidence="8">
    <location>
        <begin position="78"/>
        <end position="119"/>
    </location>
</feature>
<reference key="1">
    <citation type="journal article" date="2007" name="Nature">
        <title>The medaka draft genome and insights into vertebrate genome evolution.</title>
        <authorList>
            <person name="Kasahara M."/>
            <person name="Naruse K."/>
            <person name="Sasaki S."/>
            <person name="Nakatani Y."/>
            <person name="Qu W."/>
            <person name="Ahsan B."/>
            <person name="Yamada T."/>
            <person name="Nagayasu Y."/>
            <person name="Doi K."/>
            <person name="Kasai Y."/>
            <person name="Jindo T."/>
            <person name="Kobayashi D."/>
            <person name="Shimada A."/>
            <person name="Toyoda A."/>
            <person name="Kuroki Y."/>
            <person name="Fujiyama A."/>
            <person name="Sasaki T."/>
            <person name="Shimizu A."/>
            <person name="Asakawa S."/>
            <person name="Shimizu N."/>
            <person name="Hashimoto S."/>
            <person name="Yang J."/>
            <person name="Lee Y."/>
            <person name="Matsushima K."/>
            <person name="Sugano S."/>
            <person name="Sakaizumi M."/>
            <person name="Narita T."/>
            <person name="Ohishi K."/>
            <person name="Haga S."/>
            <person name="Ohta F."/>
            <person name="Nomoto H."/>
            <person name="Nogata K."/>
            <person name="Morishita T."/>
            <person name="Endo T."/>
            <person name="Shin-I T."/>
            <person name="Takeda H."/>
            <person name="Morishita S."/>
            <person name="Kohara Y."/>
        </authorList>
    </citation>
    <scope>NUCLEOTIDE SEQUENCE [LARGE SCALE GENOMIC DNA]</scope>
    <source>
        <strain>Hd-rR</strain>
    </source>
</reference>
<dbReference type="SMART" id="SM00208">
    <property type="entry name" value="TNFR"/>
    <property type="match status" value="4"/>
</dbReference>
<evidence type="ECO:0000259" key="9">
    <source>
        <dbReference type="PROSITE" id="PS50050"/>
    </source>
</evidence>
<dbReference type="PROSITE" id="PS50050">
    <property type="entry name" value="TNFR_NGFR_2"/>
    <property type="match status" value="2"/>
</dbReference>